<accession>A0A4R7KWS6</accession>
<keyword evidence="3" id="KW-1185">Reference proteome</keyword>
<dbReference type="Pfam" id="PF20613">
    <property type="entry name" value="HipA_2"/>
    <property type="match status" value="1"/>
</dbReference>
<dbReference type="RefSeq" id="WP_207669258.1">
    <property type="nucleotide sequence ID" value="NZ_SOAZ01000002.1"/>
</dbReference>
<gene>
    <name evidence="2" type="ORF">EDD71_102202</name>
</gene>
<name>A0A4R7KWS6_9CLOT</name>
<reference evidence="2 3" key="1">
    <citation type="submission" date="2019-03" db="EMBL/GenBank/DDBJ databases">
        <title>Genomic Encyclopedia of Type Strains, Phase IV (KMG-IV): sequencing the most valuable type-strain genomes for metagenomic binning, comparative biology and taxonomic classification.</title>
        <authorList>
            <person name="Goeker M."/>
        </authorList>
    </citation>
    <scope>NUCLEOTIDE SEQUENCE [LARGE SCALE GENOMIC DNA]</scope>
    <source>
        <strain evidence="2 3">DSM 24455</strain>
    </source>
</reference>
<comment type="caution">
    <text evidence="2">The sequence shown here is derived from an EMBL/GenBank/DDBJ whole genome shotgun (WGS) entry which is preliminary data.</text>
</comment>
<dbReference type="EMBL" id="SOAZ01000002">
    <property type="protein sequence ID" value="TDT63440.1"/>
    <property type="molecule type" value="Genomic_DNA"/>
</dbReference>
<dbReference type="AlphaFoldDB" id="A0A4R7KWS6"/>
<sequence length="271" mass="31653">MIPKVEVILGKVGTGVTEPLHGIIDNNHVIIKTFNNEESNRVLINEFVSHRMAKALSLPIPDGGICLIDKQTKIDESLCFQEERYGLGFYTKRLDKVTNIVSSPLLLSKYIANKDDFIKIILFDNLIYNKDRHKGNVLINIGKKGNNKLYIIDHTHVFNIGALWDKYQLKRMIDSEDYNSDEVMQYNEAVYNLLIEAITIDKDGILKLAENFKTILSKDFLQNLVRDIPDVWNIDEEEKTMLFNYLFYRVKNIENICNVIYNYIRNRSRRW</sequence>
<evidence type="ECO:0000259" key="1">
    <source>
        <dbReference type="Pfam" id="PF20613"/>
    </source>
</evidence>
<evidence type="ECO:0000313" key="3">
    <source>
        <dbReference type="Proteomes" id="UP000295325"/>
    </source>
</evidence>
<dbReference type="Gene3D" id="1.10.1070.20">
    <property type="match status" value="1"/>
</dbReference>
<dbReference type="InterPro" id="IPR046748">
    <property type="entry name" value="HipA_2"/>
</dbReference>
<organism evidence="2 3">
    <name type="scientific">Fonticella tunisiensis</name>
    <dbReference type="NCBI Taxonomy" id="1096341"/>
    <lineage>
        <taxon>Bacteria</taxon>
        <taxon>Bacillati</taxon>
        <taxon>Bacillota</taxon>
        <taxon>Clostridia</taxon>
        <taxon>Eubacteriales</taxon>
        <taxon>Clostridiaceae</taxon>
        <taxon>Fonticella</taxon>
    </lineage>
</organism>
<evidence type="ECO:0000313" key="2">
    <source>
        <dbReference type="EMBL" id="TDT63440.1"/>
    </source>
</evidence>
<feature type="domain" description="HipA-like kinase" evidence="1">
    <location>
        <begin position="6"/>
        <end position="252"/>
    </location>
</feature>
<protein>
    <recommendedName>
        <fullName evidence="1">HipA-like kinase domain-containing protein</fullName>
    </recommendedName>
</protein>
<proteinExistence type="predicted"/>
<dbReference type="Proteomes" id="UP000295325">
    <property type="component" value="Unassembled WGS sequence"/>
</dbReference>